<gene>
    <name evidence="1" type="ORF">Q7A36_13575</name>
</gene>
<proteinExistence type="predicted"/>
<dbReference type="SUPFAM" id="SSF53335">
    <property type="entry name" value="S-adenosyl-L-methionine-dependent methyltransferases"/>
    <property type="match status" value="1"/>
</dbReference>
<sequence length="298" mass="34342">MADWRREEFLNTIKAAIPGKQALRQGMRRIKPYQTDPQIDNNLFENAIRQIEMLRRAGLDVRGRRVLEIGSGWHPILPVVFIASGAESVALTDVERLLDLRLIRSAIQFVLTKRELLAERVGADRFDRLEVDDTNLITQLNRLGLTYQVPYRTSDTPDAAMDLIVSCSVLEHISPKLLEAMMSDFWRILAPGGAMVHFVDCSDHRAMSDKSLSRCDFLRYEDRVWRLLCLNPQSYHNRLRHSDLKAVLQKAGFEIRAEWRETRSRELEELSTIPLAKRFRSRNLEDLAAISSHFVACV</sequence>
<evidence type="ECO:0000313" key="1">
    <source>
        <dbReference type="EMBL" id="MDO9709377.1"/>
    </source>
</evidence>
<keyword evidence="1" id="KW-0808">Transferase</keyword>
<accession>A0ABT9DZQ4</accession>
<dbReference type="Pfam" id="PF13489">
    <property type="entry name" value="Methyltransf_23"/>
    <property type="match status" value="1"/>
</dbReference>
<dbReference type="GO" id="GO:0008168">
    <property type="term" value="F:methyltransferase activity"/>
    <property type="evidence" value="ECO:0007669"/>
    <property type="project" value="UniProtKB-KW"/>
</dbReference>
<dbReference type="Gene3D" id="3.40.50.150">
    <property type="entry name" value="Vaccinia Virus protein VP39"/>
    <property type="match status" value="1"/>
</dbReference>
<dbReference type="Proteomes" id="UP001243009">
    <property type="component" value="Unassembled WGS sequence"/>
</dbReference>
<dbReference type="InterPro" id="IPR029063">
    <property type="entry name" value="SAM-dependent_MTases_sf"/>
</dbReference>
<keyword evidence="1" id="KW-0489">Methyltransferase</keyword>
<evidence type="ECO:0000313" key="2">
    <source>
        <dbReference type="Proteomes" id="UP001243009"/>
    </source>
</evidence>
<dbReference type="GO" id="GO:0032259">
    <property type="term" value="P:methylation"/>
    <property type="evidence" value="ECO:0007669"/>
    <property type="project" value="UniProtKB-KW"/>
</dbReference>
<comment type="caution">
    <text evidence="1">The sequence shown here is derived from an EMBL/GenBank/DDBJ whole genome shotgun (WGS) entry which is preliminary data.</text>
</comment>
<dbReference type="RefSeq" id="WP_305104241.1">
    <property type="nucleotide sequence ID" value="NZ_JAUTWS010000011.1"/>
</dbReference>
<organism evidence="1 2">
    <name type="scientific">Paracraurococcus lichenis</name>
    <dbReference type="NCBI Taxonomy" id="3064888"/>
    <lineage>
        <taxon>Bacteria</taxon>
        <taxon>Pseudomonadati</taxon>
        <taxon>Pseudomonadota</taxon>
        <taxon>Alphaproteobacteria</taxon>
        <taxon>Acetobacterales</taxon>
        <taxon>Roseomonadaceae</taxon>
        <taxon>Paracraurococcus</taxon>
    </lineage>
</organism>
<dbReference type="EMBL" id="JAUTWS010000011">
    <property type="protein sequence ID" value="MDO9709377.1"/>
    <property type="molecule type" value="Genomic_DNA"/>
</dbReference>
<name>A0ABT9DZQ4_9PROT</name>
<protein>
    <submittedName>
        <fullName evidence="1">Class I SAM-dependent methyltransferase</fullName>
        <ecNumber evidence="1">2.1.-.-</ecNumber>
    </submittedName>
</protein>
<dbReference type="EC" id="2.1.-.-" evidence="1"/>
<reference evidence="1 2" key="1">
    <citation type="submission" date="2023-08" db="EMBL/GenBank/DDBJ databases">
        <title>The draft genome sequence of Paracraurococcus sp. LOR1-02.</title>
        <authorList>
            <person name="Kingkaew E."/>
            <person name="Tanasupawat S."/>
        </authorList>
    </citation>
    <scope>NUCLEOTIDE SEQUENCE [LARGE SCALE GENOMIC DNA]</scope>
    <source>
        <strain evidence="1 2">LOR1-02</strain>
    </source>
</reference>
<keyword evidence="2" id="KW-1185">Reference proteome</keyword>